<organism evidence="2 3">
    <name type="scientific">Aldrovandia affinis</name>
    <dbReference type="NCBI Taxonomy" id="143900"/>
    <lineage>
        <taxon>Eukaryota</taxon>
        <taxon>Metazoa</taxon>
        <taxon>Chordata</taxon>
        <taxon>Craniata</taxon>
        <taxon>Vertebrata</taxon>
        <taxon>Euteleostomi</taxon>
        <taxon>Actinopterygii</taxon>
        <taxon>Neopterygii</taxon>
        <taxon>Teleostei</taxon>
        <taxon>Notacanthiformes</taxon>
        <taxon>Halosauridae</taxon>
        <taxon>Aldrovandia</taxon>
    </lineage>
</organism>
<dbReference type="AlphaFoldDB" id="A0AAD7WA21"/>
<evidence type="ECO:0000256" key="1">
    <source>
        <dbReference type="SAM" id="MobiDB-lite"/>
    </source>
</evidence>
<comment type="caution">
    <text evidence="2">The sequence shown here is derived from an EMBL/GenBank/DDBJ whole genome shotgun (WGS) entry which is preliminary data.</text>
</comment>
<evidence type="ECO:0000313" key="2">
    <source>
        <dbReference type="EMBL" id="KAJ8388394.1"/>
    </source>
</evidence>
<gene>
    <name evidence="2" type="ORF">AAFF_G00134200</name>
</gene>
<sequence>MEPHTLAAPMPDVKAAPCDRSASAPPAGYGMDLTLYPGRDAAAAYAGLKGAPGQCPVMSAYHSSTLLTSLGLRCCSTSSVHPLTPQADPAQAAPPGPPPPPPPLHGCPPQACAIGAGGRLYRSMENLHWAAVSEPGLYAYGSVDSEFIFRCAAAAATSTTSHWYEGPSGTVAVRPPRPRQEGAAPLPPVAVPGRGRACAQRERERQAGSAGETPAPQRPRHGAQQAPAPSGDPGSGREEQGTPTKQGPRITSPEEIKQEALRRLQLRRQSSTPDLTLLLLRSSSSSSSSSSSADEPGEIPTSRTAESLSPRRPPPAPRTCSLERRRAPPAACTSPRLRSSRA</sequence>
<accession>A0AAD7WA21</accession>
<feature type="region of interest" description="Disordered" evidence="1">
    <location>
        <begin position="159"/>
        <end position="342"/>
    </location>
</feature>
<feature type="compositionally biased region" description="Pro residues" evidence="1">
    <location>
        <begin position="92"/>
        <end position="106"/>
    </location>
</feature>
<evidence type="ECO:0000313" key="3">
    <source>
        <dbReference type="Proteomes" id="UP001221898"/>
    </source>
</evidence>
<name>A0AAD7WA21_9TELE</name>
<dbReference type="EMBL" id="JAINUG010000195">
    <property type="protein sequence ID" value="KAJ8388394.1"/>
    <property type="molecule type" value="Genomic_DNA"/>
</dbReference>
<dbReference type="Proteomes" id="UP001221898">
    <property type="component" value="Unassembled WGS sequence"/>
</dbReference>
<feature type="compositionally biased region" description="Basic and acidic residues" evidence="1">
    <location>
        <begin position="252"/>
        <end position="262"/>
    </location>
</feature>
<feature type="region of interest" description="Disordered" evidence="1">
    <location>
        <begin position="1"/>
        <end position="21"/>
    </location>
</feature>
<feature type="compositionally biased region" description="Low complexity" evidence="1">
    <location>
        <begin position="267"/>
        <end position="292"/>
    </location>
</feature>
<proteinExistence type="predicted"/>
<protein>
    <submittedName>
        <fullName evidence="2">Uncharacterized protein</fullName>
    </submittedName>
</protein>
<feature type="region of interest" description="Disordered" evidence="1">
    <location>
        <begin position="83"/>
        <end position="109"/>
    </location>
</feature>
<keyword evidence="3" id="KW-1185">Reference proteome</keyword>
<reference evidence="2" key="1">
    <citation type="journal article" date="2023" name="Science">
        <title>Genome structures resolve the early diversification of teleost fishes.</title>
        <authorList>
            <person name="Parey E."/>
            <person name="Louis A."/>
            <person name="Montfort J."/>
            <person name="Bouchez O."/>
            <person name="Roques C."/>
            <person name="Iampietro C."/>
            <person name="Lluch J."/>
            <person name="Castinel A."/>
            <person name="Donnadieu C."/>
            <person name="Desvignes T."/>
            <person name="Floi Bucao C."/>
            <person name="Jouanno E."/>
            <person name="Wen M."/>
            <person name="Mejri S."/>
            <person name="Dirks R."/>
            <person name="Jansen H."/>
            <person name="Henkel C."/>
            <person name="Chen W.J."/>
            <person name="Zahm M."/>
            <person name="Cabau C."/>
            <person name="Klopp C."/>
            <person name="Thompson A.W."/>
            <person name="Robinson-Rechavi M."/>
            <person name="Braasch I."/>
            <person name="Lecointre G."/>
            <person name="Bobe J."/>
            <person name="Postlethwait J.H."/>
            <person name="Berthelot C."/>
            <person name="Roest Crollius H."/>
            <person name="Guiguen Y."/>
        </authorList>
    </citation>
    <scope>NUCLEOTIDE SEQUENCE</scope>
    <source>
        <strain evidence="2">NC1722</strain>
    </source>
</reference>